<organism evidence="3">
    <name type="scientific">Phytophthora nicotianae</name>
    <name type="common">Potato buckeye rot agent</name>
    <name type="synonym">Phytophthora parasitica</name>
    <dbReference type="NCBI Taxonomy" id="4792"/>
    <lineage>
        <taxon>Eukaryota</taxon>
        <taxon>Sar</taxon>
        <taxon>Stramenopiles</taxon>
        <taxon>Oomycota</taxon>
        <taxon>Peronosporomycetes</taxon>
        <taxon>Peronosporales</taxon>
        <taxon>Peronosporaceae</taxon>
        <taxon>Phytophthora</taxon>
    </lineage>
</organism>
<dbReference type="Proteomes" id="UP000054423">
    <property type="component" value="Unassembled WGS sequence"/>
</dbReference>
<dbReference type="EMBL" id="KI692407">
    <property type="protein sequence ID" value="ETM48383.1"/>
    <property type="molecule type" value="Genomic_DNA"/>
</dbReference>
<reference evidence="2" key="1">
    <citation type="submission" date="2013-11" db="EMBL/GenBank/DDBJ databases">
        <title>The Genome Sequence of Phytophthora parasitica CHvinca01.</title>
        <authorList>
            <consortium name="The Broad Institute Genomics Platform"/>
            <person name="Russ C."/>
            <person name="Tyler B."/>
            <person name="Panabieres F."/>
            <person name="Shan W."/>
            <person name="Tripathy S."/>
            <person name="Grunwald N."/>
            <person name="Machado M."/>
            <person name="Johnson C.S."/>
            <person name="Arredondo F."/>
            <person name="Hong C."/>
            <person name="Coffey M."/>
            <person name="Young S.K."/>
            <person name="Zeng Q."/>
            <person name="Gargeya S."/>
            <person name="Fitzgerald M."/>
            <person name="Abouelleil A."/>
            <person name="Alvarado L."/>
            <person name="Chapman S.B."/>
            <person name="Gainer-Dewar J."/>
            <person name="Goldberg J."/>
            <person name="Griggs A."/>
            <person name="Gujja S."/>
            <person name="Hansen M."/>
            <person name="Howarth C."/>
            <person name="Imamovic A."/>
            <person name="Ireland A."/>
            <person name="Larimer J."/>
            <person name="McCowan C."/>
            <person name="Murphy C."/>
            <person name="Pearson M."/>
            <person name="Poon T.W."/>
            <person name="Priest M."/>
            <person name="Roberts A."/>
            <person name="Saif S."/>
            <person name="Shea T."/>
            <person name="Sykes S."/>
            <person name="Wortman J."/>
            <person name="Nusbaum C."/>
            <person name="Birren B."/>
        </authorList>
    </citation>
    <scope>NUCLEOTIDE SEQUENCE [LARGE SCALE GENOMIC DNA]</scope>
    <source>
        <strain evidence="2">CHvinca01</strain>
    </source>
</reference>
<sequence length="35" mass="3756">MFWQLPRDQDSKIPSESAFPNARSAAATEASSAST</sequence>
<evidence type="ECO:0000256" key="1">
    <source>
        <dbReference type="SAM" id="MobiDB-lite"/>
    </source>
</evidence>
<gene>
    <name evidence="3" type="ORF">L914_07073</name>
    <name evidence="2" type="ORF">L917_06997</name>
</gene>
<proteinExistence type="predicted"/>
<dbReference type="EMBL" id="KI679177">
    <property type="protein sequence ID" value="ETL95158.1"/>
    <property type="molecule type" value="Genomic_DNA"/>
</dbReference>
<feature type="region of interest" description="Disordered" evidence="1">
    <location>
        <begin position="1"/>
        <end position="35"/>
    </location>
</feature>
<dbReference type="AlphaFoldDB" id="W2NKC0"/>
<reference evidence="3" key="2">
    <citation type="submission" date="2013-11" db="EMBL/GenBank/DDBJ databases">
        <title>The Genome Sequence of Phytophthora parasitica IAC_01/95.</title>
        <authorList>
            <consortium name="The Broad Institute Genomics Platform"/>
            <person name="Russ C."/>
            <person name="Tyler B."/>
            <person name="Panabieres F."/>
            <person name="Shan W."/>
            <person name="Tripathy S."/>
            <person name="Grunwald N."/>
            <person name="Machado M."/>
            <person name="Johnson C.S."/>
            <person name="Arredondo F."/>
            <person name="Hong C."/>
            <person name="Coffey M."/>
            <person name="Young S.K."/>
            <person name="Zeng Q."/>
            <person name="Gargeya S."/>
            <person name="Fitzgerald M."/>
            <person name="Abouelleil A."/>
            <person name="Alvarado L."/>
            <person name="Chapman S.B."/>
            <person name="Gainer-Dewar J."/>
            <person name="Goldberg J."/>
            <person name="Griggs A."/>
            <person name="Gujja S."/>
            <person name="Hansen M."/>
            <person name="Howarth C."/>
            <person name="Imamovic A."/>
            <person name="Ireland A."/>
            <person name="Larimer J."/>
            <person name="McCowan C."/>
            <person name="Murphy C."/>
            <person name="Pearson M."/>
            <person name="Poon T.W."/>
            <person name="Priest M."/>
            <person name="Roberts A."/>
            <person name="Saif S."/>
            <person name="Shea T."/>
            <person name="Sykes S."/>
            <person name="Wortman J."/>
            <person name="Nusbaum C."/>
            <person name="Birren B."/>
        </authorList>
    </citation>
    <scope>NUCLEOTIDE SEQUENCE [LARGE SCALE GENOMIC DNA]</scope>
    <source>
        <strain evidence="3">IAC_01/95</strain>
    </source>
</reference>
<protein>
    <submittedName>
        <fullName evidence="3">Uncharacterized protein</fullName>
    </submittedName>
</protein>
<evidence type="ECO:0000313" key="3">
    <source>
        <dbReference type="EMBL" id="ETM48383.1"/>
    </source>
</evidence>
<accession>W2NKC0</accession>
<evidence type="ECO:0000313" key="2">
    <source>
        <dbReference type="EMBL" id="ETL95158.1"/>
    </source>
</evidence>
<feature type="compositionally biased region" description="Low complexity" evidence="1">
    <location>
        <begin position="22"/>
        <end position="35"/>
    </location>
</feature>
<dbReference type="Proteomes" id="UP000054532">
    <property type="component" value="Unassembled WGS sequence"/>
</dbReference>
<name>W2NKC0_PHYNI</name>